<dbReference type="Proteomes" id="UP000280792">
    <property type="component" value="Unassembled WGS sequence"/>
</dbReference>
<protein>
    <submittedName>
        <fullName evidence="2">Uncharacterized protein</fullName>
    </submittedName>
</protein>
<name>A0A3P3VNE5_9GAMM</name>
<accession>A0A3P3VNE5</accession>
<evidence type="ECO:0000313" key="3">
    <source>
        <dbReference type="Proteomes" id="UP000280792"/>
    </source>
</evidence>
<dbReference type="EMBL" id="QWEZ01000001">
    <property type="protein sequence ID" value="RRJ83944.1"/>
    <property type="molecule type" value="Genomic_DNA"/>
</dbReference>
<feature type="region of interest" description="Disordered" evidence="1">
    <location>
        <begin position="83"/>
        <end position="116"/>
    </location>
</feature>
<sequence length="116" mass="11919">MPRDGRYAAGARDGESGWFSILDARIDREGSDQEGSAHSVSTFDLARAAWLSTLDARIDRSGSDQGGPAHSASAFDLARAAGSANSMPALSETTRSKGAGSPCRSPFRATASSLGG</sequence>
<organism evidence="2 3">
    <name type="scientific">Aestuariirhabdus litorea</name>
    <dbReference type="NCBI Taxonomy" id="2528527"/>
    <lineage>
        <taxon>Bacteria</taxon>
        <taxon>Pseudomonadati</taxon>
        <taxon>Pseudomonadota</taxon>
        <taxon>Gammaproteobacteria</taxon>
        <taxon>Oceanospirillales</taxon>
        <taxon>Aestuariirhabdaceae</taxon>
        <taxon>Aestuariirhabdus</taxon>
    </lineage>
</organism>
<evidence type="ECO:0000313" key="2">
    <source>
        <dbReference type="EMBL" id="RRJ83944.1"/>
    </source>
</evidence>
<dbReference type="AlphaFoldDB" id="A0A3P3VNE5"/>
<proteinExistence type="predicted"/>
<reference evidence="2 3" key="1">
    <citation type="submission" date="2018-08" db="EMBL/GenBank/DDBJ databases">
        <authorList>
            <person name="Khan S.A."/>
        </authorList>
    </citation>
    <scope>NUCLEOTIDE SEQUENCE [LARGE SCALE GENOMIC DNA]</scope>
    <source>
        <strain evidence="2 3">GTF-13</strain>
    </source>
</reference>
<evidence type="ECO:0000256" key="1">
    <source>
        <dbReference type="SAM" id="MobiDB-lite"/>
    </source>
</evidence>
<comment type="caution">
    <text evidence="2">The sequence shown here is derived from an EMBL/GenBank/DDBJ whole genome shotgun (WGS) entry which is preliminary data.</text>
</comment>
<reference evidence="2 3" key="2">
    <citation type="submission" date="2018-12" db="EMBL/GenBank/DDBJ databases">
        <title>Simiduia agarivorans gen. nov., sp. nov., a marine, agarolytic bacterium isolated from shallow coastal water from Keelung, Taiwan.</title>
        <authorList>
            <person name="Shieh W.Y."/>
        </authorList>
    </citation>
    <scope>NUCLEOTIDE SEQUENCE [LARGE SCALE GENOMIC DNA]</scope>
    <source>
        <strain evidence="2 3">GTF-13</strain>
    </source>
</reference>
<gene>
    <name evidence="2" type="ORF">D0544_02145</name>
</gene>
<feature type="compositionally biased region" description="Polar residues" evidence="1">
    <location>
        <begin position="83"/>
        <end position="93"/>
    </location>
</feature>
<keyword evidence="3" id="KW-1185">Reference proteome</keyword>